<keyword evidence="2" id="KW-0574">Periplasm</keyword>
<dbReference type="InterPro" id="IPR014162">
    <property type="entry name" value="CpoB_C"/>
</dbReference>
<feature type="coiled-coil region" evidence="2">
    <location>
        <begin position="58"/>
        <end position="99"/>
    </location>
</feature>
<evidence type="ECO:0000256" key="2">
    <source>
        <dbReference type="HAMAP-Rule" id="MF_02066"/>
    </source>
</evidence>
<evidence type="ECO:0000313" key="6">
    <source>
        <dbReference type="Proteomes" id="UP000054977"/>
    </source>
</evidence>
<organism evidence="5 6">
    <name type="scientific">Caballeronia humi</name>
    <dbReference type="NCBI Taxonomy" id="326474"/>
    <lineage>
        <taxon>Bacteria</taxon>
        <taxon>Pseudomonadati</taxon>
        <taxon>Pseudomonadota</taxon>
        <taxon>Betaproteobacteria</taxon>
        <taxon>Burkholderiales</taxon>
        <taxon>Burkholderiaceae</taxon>
        <taxon>Caballeronia</taxon>
    </lineage>
</organism>
<protein>
    <recommendedName>
        <fullName evidence="2">Cell division coordinator CpoB</fullName>
    </recommendedName>
</protein>
<dbReference type="SUPFAM" id="SSF48452">
    <property type="entry name" value="TPR-like"/>
    <property type="match status" value="1"/>
</dbReference>
<dbReference type="InterPro" id="IPR011990">
    <property type="entry name" value="TPR-like_helical_dom_sf"/>
</dbReference>
<dbReference type="InterPro" id="IPR034706">
    <property type="entry name" value="CpoB"/>
</dbReference>
<dbReference type="RefSeq" id="WP_087665416.1">
    <property type="nucleotide sequence ID" value="NZ_FCNW02000001.1"/>
</dbReference>
<reference evidence="5" key="1">
    <citation type="submission" date="2016-01" db="EMBL/GenBank/DDBJ databases">
        <authorList>
            <person name="Peeters C."/>
        </authorList>
    </citation>
    <scope>NUCLEOTIDE SEQUENCE [LARGE SCALE GENOMIC DNA]</scope>
    <source>
        <strain evidence="5">LMG 22934</strain>
    </source>
</reference>
<dbReference type="GO" id="GO:0030288">
    <property type="term" value="C:outer membrane-bounded periplasmic space"/>
    <property type="evidence" value="ECO:0007669"/>
    <property type="project" value="UniProtKB-UniRule"/>
</dbReference>
<sequence precursor="true">MLYRFPSLRVAAAACVFASAAASALVVSPAHAGVFDDNEARKAVLDLRTKTDSLSSQLSAAQRTILDQSNRIDQLNQQVATLRGQNEDMSNQLATVQKQQKDYYTDLDARMKKFEPQQQTVDGMQGTVQPGETEAFNAASTQFRNGDFKNAAASFKTFVSKFPQSPYQPTAQYWLGNALYAERDYKGSTAIWQNLVKAYPTHPRAPEALLAIANNQIEQGQKAAAKKTLEQIISQYSGTETAQTAQSRMSQVK</sequence>
<keyword evidence="2" id="KW-0175">Coiled coil</keyword>
<name>A0A158EVW4_9BURK</name>
<evidence type="ECO:0000259" key="4">
    <source>
        <dbReference type="Pfam" id="PF16331"/>
    </source>
</evidence>
<comment type="caution">
    <text evidence="5">The sequence shown here is derived from an EMBL/GenBank/DDBJ whole genome shotgun (WGS) entry which is preliminary data.</text>
</comment>
<dbReference type="HAMAP" id="MF_02066">
    <property type="entry name" value="CpoB"/>
    <property type="match status" value="1"/>
</dbReference>
<dbReference type="AlphaFoldDB" id="A0A158EVW4"/>
<dbReference type="NCBIfam" id="TIGR02795">
    <property type="entry name" value="tol_pal_ybgF"/>
    <property type="match status" value="1"/>
</dbReference>
<dbReference type="EMBL" id="FCNW02000001">
    <property type="protein sequence ID" value="SAL11668.1"/>
    <property type="molecule type" value="Genomic_DNA"/>
</dbReference>
<dbReference type="Gene3D" id="1.20.5.110">
    <property type="match status" value="1"/>
</dbReference>
<keyword evidence="6" id="KW-1185">Reference proteome</keyword>
<keyword evidence="2" id="KW-0131">Cell cycle</keyword>
<gene>
    <name evidence="2" type="primary">cpoB</name>
    <name evidence="5" type="ORF">AWB65_00270</name>
</gene>
<dbReference type="Proteomes" id="UP000054977">
    <property type="component" value="Unassembled WGS sequence"/>
</dbReference>
<accession>A0A158EVW4</accession>
<dbReference type="OrthoDB" id="8525418at2"/>
<dbReference type="STRING" id="326474.AWB65_00270"/>
<comment type="subcellular location">
    <subcellularLocation>
        <location evidence="2">Periplasm</location>
    </subcellularLocation>
</comment>
<dbReference type="InterPro" id="IPR032519">
    <property type="entry name" value="YbgF_tri"/>
</dbReference>
<feature type="domain" description="YbgF trimerisation" evidence="4">
    <location>
        <begin position="52"/>
        <end position="119"/>
    </location>
</feature>
<comment type="similarity">
    <text evidence="2">Belongs to the CpoB family.</text>
</comment>
<evidence type="ECO:0000313" key="5">
    <source>
        <dbReference type="EMBL" id="SAL11668.1"/>
    </source>
</evidence>
<dbReference type="Pfam" id="PF13525">
    <property type="entry name" value="YfiO"/>
    <property type="match status" value="1"/>
</dbReference>
<feature type="chain" id="PRO_5011123767" description="Cell division coordinator CpoB" evidence="2">
    <location>
        <begin position="33"/>
        <end position="253"/>
    </location>
</feature>
<proteinExistence type="inferred from homology"/>
<feature type="domain" description="Outer membrane lipoprotein BamD-like" evidence="3">
    <location>
        <begin position="132"/>
        <end position="253"/>
    </location>
</feature>
<dbReference type="InterPro" id="IPR039565">
    <property type="entry name" value="BamD-like"/>
</dbReference>
<dbReference type="Pfam" id="PF16331">
    <property type="entry name" value="TolA_bind_tri"/>
    <property type="match status" value="1"/>
</dbReference>
<keyword evidence="2" id="KW-0132">Cell division</keyword>
<evidence type="ECO:0000259" key="3">
    <source>
        <dbReference type="Pfam" id="PF13525"/>
    </source>
</evidence>
<dbReference type="GO" id="GO:0043093">
    <property type="term" value="P:FtsZ-dependent cytokinesis"/>
    <property type="evidence" value="ECO:0007669"/>
    <property type="project" value="UniProtKB-UniRule"/>
</dbReference>
<evidence type="ECO:0000256" key="1">
    <source>
        <dbReference type="ARBA" id="ARBA00022729"/>
    </source>
</evidence>
<dbReference type="Gene3D" id="1.25.40.10">
    <property type="entry name" value="Tetratricopeptide repeat domain"/>
    <property type="match status" value="1"/>
</dbReference>
<dbReference type="GO" id="GO:0070206">
    <property type="term" value="P:protein trimerization"/>
    <property type="evidence" value="ECO:0007669"/>
    <property type="project" value="InterPro"/>
</dbReference>
<keyword evidence="1 2" id="KW-0732">Signal</keyword>
<comment type="function">
    <text evidence="2">Mediates coordination of peptidoglycan synthesis and outer membrane constriction during cell division.</text>
</comment>
<feature type="signal peptide" evidence="2">
    <location>
        <begin position="1"/>
        <end position="32"/>
    </location>
</feature>